<accession>X1KN77</accession>
<reference evidence="1" key="1">
    <citation type="journal article" date="2014" name="Front. Microbiol.">
        <title>High frequency of phylogenetically diverse reductive dehalogenase-homologous genes in deep subseafloor sedimentary metagenomes.</title>
        <authorList>
            <person name="Kawai M."/>
            <person name="Futagami T."/>
            <person name="Toyoda A."/>
            <person name="Takaki Y."/>
            <person name="Nishi S."/>
            <person name="Hori S."/>
            <person name="Arai W."/>
            <person name="Tsubouchi T."/>
            <person name="Morono Y."/>
            <person name="Uchiyama I."/>
            <person name="Ito T."/>
            <person name="Fujiyama A."/>
            <person name="Inagaki F."/>
            <person name="Takami H."/>
        </authorList>
    </citation>
    <scope>NUCLEOTIDE SEQUENCE</scope>
    <source>
        <strain evidence="1">Expedition CK06-06</strain>
    </source>
</reference>
<protein>
    <submittedName>
        <fullName evidence="1">Uncharacterized protein</fullName>
    </submittedName>
</protein>
<sequence length="83" mass="9115">MWKKLILLFLVIGLLVILIGCGGGNPIIPPGDETTTDEEFNDIIDTGENAIDKLEEYCNSIGEEQAYQATVDFLEQQNGVKEA</sequence>
<feature type="non-terminal residue" evidence="1">
    <location>
        <position position="83"/>
    </location>
</feature>
<dbReference type="AlphaFoldDB" id="X1KN77"/>
<comment type="caution">
    <text evidence="1">The sequence shown here is derived from an EMBL/GenBank/DDBJ whole genome shotgun (WGS) entry which is preliminary data.</text>
</comment>
<organism evidence="1">
    <name type="scientific">marine sediment metagenome</name>
    <dbReference type="NCBI Taxonomy" id="412755"/>
    <lineage>
        <taxon>unclassified sequences</taxon>
        <taxon>metagenomes</taxon>
        <taxon>ecological metagenomes</taxon>
    </lineage>
</organism>
<gene>
    <name evidence="1" type="ORF">S03H2_63267</name>
</gene>
<evidence type="ECO:0000313" key="1">
    <source>
        <dbReference type="EMBL" id="GAH83463.1"/>
    </source>
</evidence>
<name>X1KN77_9ZZZZ</name>
<dbReference type="EMBL" id="BARU01040973">
    <property type="protein sequence ID" value="GAH83463.1"/>
    <property type="molecule type" value="Genomic_DNA"/>
</dbReference>
<proteinExistence type="predicted"/>
<dbReference type="PROSITE" id="PS51257">
    <property type="entry name" value="PROKAR_LIPOPROTEIN"/>
    <property type="match status" value="1"/>
</dbReference>